<evidence type="ECO:0000313" key="4">
    <source>
        <dbReference type="Proteomes" id="UP000694865"/>
    </source>
</evidence>
<evidence type="ECO:0000256" key="2">
    <source>
        <dbReference type="SAM" id="MobiDB-lite"/>
    </source>
</evidence>
<dbReference type="CDD" id="cd13228">
    <property type="entry name" value="PHear_NECAP"/>
    <property type="match status" value="1"/>
</dbReference>
<protein>
    <submittedName>
        <fullName evidence="5">Adaptin ear-binding coat-associated protein 1-like</fullName>
    </submittedName>
</protein>
<feature type="compositionally biased region" description="Polar residues" evidence="2">
    <location>
        <begin position="238"/>
        <end position="252"/>
    </location>
</feature>
<dbReference type="InterPro" id="IPR011993">
    <property type="entry name" value="PH-like_dom_sf"/>
</dbReference>
<feature type="compositionally biased region" description="Low complexity" evidence="2">
    <location>
        <begin position="211"/>
        <end position="229"/>
    </location>
</feature>
<dbReference type="GeneID" id="100366374"/>
<reference evidence="5" key="1">
    <citation type="submission" date="2025-08" db="UniProtKB">
        <authorList>
            <consortium name="RefSeq"/>
        </authorList>
    </citation>
    <scope>IDENTIFICATION</scope>
    <source>
        <tissue evidence="5">Testes</tissue>
    </source>
</reference>
<gene>
    <name evidence="5" type="primary">LOC100366374</name>
</gene>
<dbReference type="Pfam" id="PF07933">
    <property type="entry name" value="DUF1681"/>
    <property type="match status" value="1"/>
</dbReference>
<feature type="domain" description="NECAP PHear" evidence="3">
    <location>
        <begin position="5"/>
        <end position="164"/>
    </location>
</feature>
<accession>A0ABM0GWM1</accession>
<name>A0ABM0GWM1_SACKO</name>
<dbReference type="Gene3D" id="2.30.29.30">
    <property type="entry name" value="Pleckstrin-homology domain (PH domain)/Phosphotyrosine-binding domain (PTB)"/>
    <property type="match status" value="1"/>
</dbReference>
<sequence length="287" mass="30758">MATEYESVICVKNDTFVFRIPPRPSNRGYRAADWKLDNPDWKGRLRVIAKGNDCIIKLEDKASGELFAKCPVDSFPGIAVESVLDSSRYFVIRLLDDNGRSAFIGMGFADRSDSFDFNVALQDHFKWVKQSKKLEQEEAAAKNDPTPKLDLGFKEGQTIKINIGNKSTGLSRPKAASSGTAPGFLPPPPGSKIPTLTPPPLASQQFSGTPSQGNTGIGSSSSTQSSTFSDDLLGGLTSVPTQQPQHSTSAPTTDDWGDFTSARSSSSQGTQQASDGGRSDGGGWVQF</sequence>
<organism evidence="4 5">
    <name type="scientific">Saccoglossus kowalevskii</name>
    <name type="common">Acorn worm</name>
    <dbReference type="NCBI Taxonomy" id="10224"/>
    <lineage>
        <taxon>Eukaryota</taxon>
        <taxon>Metazoa</taxon>
        <taxon>Hemichordata</taxon>
        <taxon>Enteropneusta</taxon>
        <taxon>Harrimaniidae</taxon>
        <taxon>Saccoglossus</taxon>
    </lineage>
</organism>
<proteinExistence type="inferred from homology"/>
<dbReference type="RefSeq" id="XP_002738949.1">
    <property type="nucleotide sequence ID" value="XM_002738903.1"/>
</dbReference>
<evidence type="ECO:0000256" key="1">
    <source>
        <dbReference type="ARBA" id="ARBA00007736"/>
    </source>
</evidence>
<keyword evidence="4" id="KW-1185">Reference proteome</keyword>
<dbReference type="SUPFAM" id="SSF50729">
    <property type="entry name" value="PH domain-like"/>
    <property type="match status" value="1"/>
</dbReference>
<evidence type="ECO:0000313" key="5">
    <source>
        <dbReference type="RefSeq" id="XP_002738949.1"/>
    </source>
</evidence>
<comment type="similarity">
    <text evidence="1">Belongs to the NECAP family.</text>
</comment>
<feature type="compositionally biased region" description="Pro residues" evidence="2">
    <location>
        <begin position="184"/>
        <end position="201"/>
    </location>
</feature>
<dbReference type="PANTHER" id="PTHR12847">
    <property type="entry name" value="ATP-BINDING CASSETTE ABC TRANSPORTER-RELATED"/>
    <property type="match status" value="1"/>
</dbReference>
<dbReference type="InterPro" id="IPR012466">
    <property type="entry name" value="NECAP_PHear"/>
</dbReference>
<feature type="region of interest" description="Disordered" evidence="2">
    <location>
        <begin position="164"/>
        <end position="287"/>
    </location>
</feature>
<evidence type="ECO:0000259" key="3">
    <source>
        <dbReference type="Pfam" id="PF07933"/>
    </source>
</evidence>
<dbReference type="PANTHER" id="PTHR12847:SF9">
    <property type="entry name" value="NECAP-LIKE PROTEIN CG9132"/>
    <property type="match status" value="1"/>
</dbReference>
<dbReference type="Proteomes" id="UP000694865">
    <property type="component" value="Unplaced"/>
</dbReference>
<feature type="compositionally biased region" description="Polar residues" evidence="2">
    <location>
        <begin position="261"/>
        <end position="274"/>
    </location>
</feature>